<evidence type="ECO:0000313" key="3">
    <source>
        <dbReference type="EMBL" id="KAK5626725.1"/>
    </source>
</evidence>
<feature type="compositionally biased region" description="Polar residues" evidence="1">
    <location>
        <begin position="424"/>
        <end position="434"/>
    </location>
</feature>
<feature type="transmembrane region" description="Helical" evidence="2">
    <location>
        <begin position="292"/>
        <end position="313"/>
    </location>
</feature>
<evidence type="ECO:0000256" key="1">
    <source>
        <dbReference type="SAM" id="MobiDB-lite"/>
    </source>
</evidence>
<accession>A0AAN7U6Z4</accession>
<reference evidence="3 4" key="1">
    <citation type="submission" date="2023-10" db="EMBL/GenBank/DDBJ databases">
        <title>Draft genome sequence of Xylaria bambusicola isolate GMP-LS, the root and basal stem rot pathogen of sugarcane in Indonesia.</title>
        <authorList>
            <person name="Selvaraj P."/>
            <person name="Muralishankar V."/>
            <person name="Muruganantham S."/>
            <person name="Sp S."/>
            <person name="Haryani S."/>
            <person name="Lau K.J.X."/>
            <person name="Naqvi N.I."/>
        </authorList>
    </citation>
    <scope>NUCLEOTIDE SEQUENCE [LARGE SCALE GENOMIC DNA]</scope>
    <source>
        <strain evidence="3">GMP-LS</strain>
    </source>
</reference>
<gene>
    <name evidence="3" type="ORF">RRF57_002440</name>
</gene>
<protein>
    <submittedName>
        <fullName evidence="3">Uncharacterized protein</fullName>
    </submittedName>
</protein>
<name>A0AAN7U6Z4_9PEZI</name>
<keyword evidence="2" id="KW-0812">Transmembrane</keyword>
<organism evidence="3 4">
    <name type="scientific">Xylaria bambusicola</name>
    <dbReference type="NCBI Taxonomy" id="326684"/>
    <lineage>
        <taxon>Eukaryota</taxon>
        <taxon>Fungi</taxon>
        <taxon>Dikarya</taxon>
        <taxon>Ascomycota</taxon>
        <taxon>Pezizomycotina</taxon>
        <taxon>Sordariomycetes</taxon>
        <taxon>Xylariomycetidae</taxon>
        <taxon>Xylariales</taxon>
        <taxon>Xylariaceae</taxon>
        <taxon>Xylaria</taxon>
    </lineage>
</organism>
<dbReference type="AlphaFoldDB" id="A0AAN7U6Z4"/>
<keyword evidence="4" id="KW-1185">Reference proteome</keyword>
<comment type="caution">
    <text evidence="3">The sequence shown here is derived from an EMBL/GenBank/DDBJ whole genome shotgun (WGS) entry which is preliminary data.</text>
</comment>
<dbReference type="EMBL" id="JAWHQM010000004">
    <property type="protein sequence ID" value="KAK5626725.1"/>
    <property type="molecule type" value="Genomic_DNA"/>
</dbReference>
<evidence type="ECO:0000313" key="4">
    <source>
        <dbReference type="Proteomes" id="UP001305414"/>
    </source>
</evidence>
<proteinExistence type="predicted"/>
<dbReference type="Proteomes" id="UP001305414">
    <property type="component" value="Unassembled WGS sequence"/>
</dbReference>
<keyword evidence="2" id="KW-0472">Membrane</keyword>
<feature type="region of interest" description="Disordered" evidence="1">
    <location>
        <begin position="149"/>
        <end position="284"/>
    </location>
</feature>
<keyword evidence="2" id="KW-1133">Transmembrane helix</keyword>
<feature type="compositionally biased region" description="Polar residues" evidence="1">
    <location>
        <begin position="160"/>
        <end position="177"/>
    </location>
</feature>
<evidence type="ECO:0000256" key="2">
    <source>
        <dbReference type="SAM" id="Phobius"/>
    </source>
</evidence>
<sequence>MTATFTPPLAALTTVFTPPCSITWLLTTTKVPSQFPPFPTTAAPSCDPPSWDEYIGERGFEYYSPAICPDGFYVGPSCIITNPRTQQGFPVIQGGETAAYCIPTGHTCTSDTSDFRGGVWGVSRTASVNGAQVTVGPAIQIRWREEDLENLETDPLTPGRKTTTTESIPNNDVSDSFINVPAPSTTELPPSTSTSSSTTTPPPSTRTSSSTTSLTLLSPKTTLSRQTSETQGTSTSSESSIPPLPVSTQESQPSTTQDTSPSSASVSPSDPQNASAQREDGGTNIGNMSSNFTVAAIVLSAVLITIIVAYTSYSILYRYRRYRAGETESFFLFEIKAWVGSRMRALKGLVIREKDVYSVDEKAGDGRDRRKRKWKLPDAELGTDGPLPELGDEKPFGTQENPAELPTVDRSSWRSRMSRILSPNRLTQGSKPSV</sequence>
<feature type="region of interest" description="Disordered" evidence="1">
    <location>
        <begin position="361"/>
        <end position="434"/>
    </location>
</feature>
<feature type="compositionally biased region" description="Low complexity" evidence="1">
    <location>
        <begin position="183"/>
        <end position="271"/>
    </location>
</feature>